<dbReference type="KEGG" id="pdm:ADU72_1397"/>
<evidence type="ECO:0000259" key="2">
    <source>
        <dbReference type="Pfam" id="PF02371"/>
    </source>
</evidence>
<protein>
    <submittedName>
        <fullName evidence="5">Mobile element protein</fullName>
    </submittedName>
</protein>
<evidence type="ECO:0000313" key="15">
    <source>
        <dbReference type="Proteomes" id="UP000076244"/>
    </source>
</evidence>
<dbReference type="PANTHER" id="PTHR33055">
    <property type="entry name" value="TRANSPOSASE FOR INSERTION SEQUENCE ELEMENT IS1111A"/>
    <property type="match status" value="1"/>
</dbReference>
<evidence type="ECO:0000313" key="13">
    <source>
        <dbReference type="EMBL" id="AMV67326.1"/>
    </source>
</evidence>
<dbReference type="GO" id="GO:0004803">
    <property type="term" value="F:transposase activity"/>
    <property type="evidence" value="ECO:0007669"/>
    <property type="project" value="InterPro"/>
</dbReference>
<gene>
    <name evidence="3" type="ORF">ADU70_1363</name>
    <name evidence="4" type="ORF">ADU70_1830</name>
    <name evidence="5" type="ORF">ADU70_2028</name>
    <name evidence="6" type="ORF">ADU70_2112</name>
    <name evidence="7" type="ORF">ADU72_0531</name>
    <name evidence="8" type="ORF">ADU72_0591</name>
    <name evidence="9" type="ORF">ADU72_0625</name>
    <name evidence="10" type="ORF">ADU72_0766</name>
    <name evidence="11" type="ORF">ADU72_0996</name>
    <name evidence="12" type="ORF">ADU72_1248</name>
    <name evidence="13" type="ORF">ADU72_1397</name>
    <name evidence="14" type="ORF">ADU72_1504</name>
</gene>
<dbReference type="EMBL" id="CP012288">
    <property type="protein sequence ID" value="AMV67181.1"/>
    <property type="molecule type" value="Genomic_DNA"/>
</dbReference>
<name>A0A143A948_9LACO</name>
<dbReference type="EMBL" id="CP012288">
    <property type="protein sequence ID" value="AMV67326.1"/>
    <property type="molecule type" value="Genomic_DNA"/>
</dbReference>
<dbReference type="RefSeq" id="WP_258312989.1">
    <property type="nucleotide sequence ID" value="NZ_BJLT01000173.1"/>
</dbReference>
<evidence type="ECO:0000313" key="9">
    <source>
        <dbReference type="EMBL" id="AMV66570.1"/>
    </source>
</evidence>
<feature type="domain" description="Transposase IS110-like N-terminal" evidence="1">
    <location>
        <begin position="35"/>
        <end position="184"/>
    </location>
</feature>
<dbReference type="EMBL" id="CP012275">
    <property type="protein sequence ID" value="AMV63296.1"/>
    <property type="molecule type" value="Genomic_DNA"/>
</dbReference>
<dbReference type="Proteomes" id="UP000076405">
    <property type="component" value="Chromosome"/>
</dbReference>
<dbReference type="GO" id="GO:0003677">
    <property type="term" value="F:DNA binding"/>
    <property type="evidence" value="ECO:0007669"/>
    <property type="project" value="InterPro"/>
</dbReference>
<keyword evidence="15" id="KW-1185">Reference proteome</keyword>
<dbReference type="InterPro" id="IPR003346">
    <property type="entry name" value="Transposase_20"/>
</dbReference>
<dbReference type="KEGG" id="pdm:ADU72_0766"/>
<dbReference type="EMBL" id="CP012275">
    <property type="protein sequence ID" value="AMV63578.1"/>
    <property type="molecule type" value="Genomic_DNA"/>
</dbReference>
<dbReference type="Pfam" id="PF02371">
    <property type="entry name" value="Transposase_20"/>
    <property type="match status" value="1"/>
</dbReference>
<dbReference type="AlphaFoldDB" id="A0A143A948"/>
<evidence type="ECO:0000313" key="3">
    <source>
        <dbReference type="EMBL" id="AMV62849.1"/>
    </source>
</evidence>
<dbReference type="InterPro" id="IPR047650">
    <property type="entry name" value="Transpos_IS110"/>
</dbReference>
<dbReference type="NCBIfam" id="NF033542">
    <property type="entry name" value="transpos_IS110"/>
    <property type="match status" value="1"/>
</dbReference>
<dbReference type="EMBL" id="CP012288">
    <property type="protein sequence ID" value="AMV66570.1"/>
    <property type="molecule type" value="Genomic_DNA"/>
</dbReference>
<evidence type="ECO:0000313" key="8">
    <source>
        <dbReference type="EMBL" id="AMV66536.1"/>
    </source>
</evidence>
<dbReference type="Pfam" id="PF01548">
    <property type="entry name" value="DEDD_Tnp_IS110"/>
    <property type="match status" value="1"/>
</dbReference>
<dbReference type="EMBL" id="CP012275">
    <property type="protein sequence ID" value="AMV62849.1"/>
    <property type="molecule type" value="Genomic_DNA"/>
</dbReference>
<evidence type="ECO:0000259" key="1">
    <source>
        <dbReference type="Pfam" id="PF01548"/>
    </source>
</evidence>
<dbReference type="GO" id="GO:0006313">
    <property type="term" value="P:DNA transposition"/>
    <property type="evidence" value="ECO:0007669"/>
    <property type="project" value="InterPro"/>
</dbReference>
<evidence type="ECO:0000313" key="7">
    <source>
        <dbReference type="EMBL" id="AMV66476.1"/>
    </source>
</evidence>
<dbReference type="KEGG" id="pdm:ADU72_0531"/>
<dbReference type="InterPro" id="IPR002525">
    <property type="entry name" value="Transp_IS110-like_N"/>
</dbReference>
<dbReference type="KEGG" id="pdm:ADU72_0591"/>
<dbReference type="Proteomes" id="UP000076244">
    <property type="component" value="Chromosome"/>
</dbReference>
<evidence type="ECO:0000313" key="12">
    <source>
        <dbReference type="EMBL" id="AMV67181.1"/>
    </source>
</evidence>
<evidence type="ECO:0000313" key="4">
    <source>
        <dbReference type="EMBL" id="AMV63296.1"/>
    </source>
</evidence>
<evidence type="ECO:0000313" key="10">
    <source>
        <dbReference type="EMBL" id="AMV66711.1"/>
    </source>
</evidence>
<dbReference type="KEGG" id="pdm:ADU72_0996"/>
<dbReference type="KEGG" id="pdm:ADU72_1248"/>
<dbReference type="KEGG" id="pdm:ADU72_1504"/>
<proteinExistence type="predicted"/>
<evidence type="ECO:0000313" key="16">
    <source>
        <dbReference type="Proteomes" id="UP000076405"/>
    </source>
</evidence>
<dbReference type="EMBL" id="CP012288">
    <property type="protein sequence ID" value="AMV66711.1"/>
    <property type="molecule type" value="Genomic_DNA"/>
</dbReference>
<evidence type="ECO:0000313" key="14">
    <source>
        <dbReference type="EMBL" id="AMV67431.1"/>
    </source>
</evidence>
<evidence type="ECO:0000313" key="6">
    <source>
        <dbReference type="EMBL" id="AMV63578.1"/>
    </source>
</evidence>
<evidence type="ECO:0000313" key="11">
    <source>
        <dbReference type="EMBL" id="AMV66937.1"/>
    </source>
</evidence>
<evidence type="ECO:0000313" key="5">
    <source>
        <dbReference type="EMBL" id="AMV63494.1"/>
    </source>
</evidence>
<dbReference type="EMBL" id="CP012288">
    <property type="protein sequence ID" value="AMV66937.1"/>
    <property type="molecule type" value="Genomic_DNA"/>
</dbReference>
<feature type="domain" description="Transposase IS116/IS110/IS902 C-terminal" evidence="2">
    <location>
        <begin position="297"/>
        <end position="373"/>
    </location>
</feature>
<sequence length="430" mass="48925">MATKSRVLKIEMSESMNTTLIRWCLNMIDIEIIFGIDVSKHSSNVAILADDSVIKEFKITNDRIGYETLDDALNSFKSPKVIFESSGIYSRSIRAFLQRKNWIYTEINPLAAKKDMDGFRHNKNDQLDAVALATAMAHYHYQSTFREAGVYEELHDLERTYQEFNEDLVRAKNRLHKNLQLTFPEVEQFISTTDGTLYWHVVQQFPHPTFVLETKLSELAQLILKATLKNMSEKRALGLAEHLKELANKSAPAVSSDACAVSSVVYLAGEVERLNDKKDEIIREMSQISVSLNEIPILQSIPGFGIKTAVCLLAELGDISRFHSSNAINAYIGIDLIQYQSGDYEMGQHIRKRGNSYARKILFKAVLNMVCAAKYHPSNVSILYQRKKQSSSETHTKKIAIAAMGRLIRTIYHLIKNNELYDSRKCLPQH</sequence>
<dbReference type="KEGG" id="pdm:ADU72_0625"/>
<dbReference type="EMBL" id="CP012288">
    <property type="protein sequence ID" value="AMV66476.1"/>
    <property type="molecule type" value="Genomic_DNA"/>
</dbReference>
<dbReference type="EMBL" id="CP012288">
    <property type="protein sequence ID" value="AMV66536.1"/>
    <property type="molecule type" value="Genomic_DNA"/>
</dbReference>
<dbReference type="EMBL" id="CP012275">
    <property type="protein sequence ID" value="AMV63494.1"/>
    <property type="molecule type" value="Genomic_DNA"/>
</dbReference>
<dbReference type="EMBL" id="CP012288">
    <property type="protein sequence ID" value="AMV67431.1"/>
    <property type="molecule type" value="Genomic_DNA"/>
</dbReference>
<organism evidence="5 16">
    <name type="scientific">Pediococcus damnosus</name>
    <dbReference type="NCBI Taxonomy" id="51663"/>
    <lineage>
        <taxon>Bacteria</taxon>
        <taxon>Bacillati</taxon>
        <taxon>Bacillota</taxon>
        <taxon>Bacilli</taxon>
        <taxon>Lactobacillales</taxon>
        <taxon>Lactobacillaceae</taxon>
        <taxon>Pediococcus</taxon>
    </lineage>
</organism>
<reference evidence="15 16" key="1">
    <citation type="journal article" date="2016" name="PLoS ONE">
        <title>The Identification of Novel Diagnostic Marker Genes for the Detection of Beer Spoiling Pediococcus damnosus Strains Using the BlAst Diagnostic Gene findEr.</title>
        <authorList>
            <person name="Behr J."/>
            <person name="Geissler A.J."/>
            <person name="Schmid J."/>
            <person name="Zehe A."/>
            <person name="Vogel R.F."/>
        </authorList>
    </citation>
    <scope>NUCLEOTIDE SEQUENCE [LARGE SCALE GENOMIC DNA]</scope>
    <source>
        <strain evidence="5 16">TMW 2.1533</strain>
        <strain evidence="7 15">TMW 2.1535</strain>
    </source>
</reference>
<accession>A0A143A948</accession>